<organism evidence="2 3">
    <name type="scientific">Lithocarpus litseifolius</name>
    <dbReference type="NCBI Taxonomy" id="425828"/>
    <lineage>
        <taxon>Eukaryota</taxon>
        <taxon>Viridiplantae</taxon>
        <taxon>Streptophyta</taxon>
        <taxon>Embryophyta</taxon>
        <taxon>Tracheophyta</taxon>
        <taxon>Spermatophyta</taxon>
        <taxon>Magnoliopsida</taxon>
        <taxon>eudicotyledons</taxon>
        <taxon>Gunneridae</taxon>
        <taxon>Pentapetalae</taxon>
        <taxon>rosids</taxon>
        <taxon>fabids</taxon>
        <taxon>Fagales</taxon>
        <taxon>Fagaceae</taxon>
        <taxon>Lithocarpus</taxon>
    </lineage>
</organism>
<dbReference type="EMBL" id="JAZDWU010000004">
    <property type="protein sequence ID" value="KAL0004915.1"/>
    <property type="molecule type" value="Genomic_DNA"/>
</dbReference>
<dbReference type="PANTHER" id="PTHR45786:SF74">
    <property type="entry name" value="ATP-DEPENDENT DNA HELICASE"/>
    <property type="match status" value="1"/>
</dbReference>
<proteinExistence type="predicted"/>
<dbReference type="PANTHER" id="PTHR45786">
    <property type="entry name" value="DNA BINDING PROTEIN-LIKE"/>
    <property type="match status" value="1"/>
</dbReference>
<protein>
    <recommendedName>
        <fullName evidence="1">Helitron helicase-like domain-containing protein</fullName>
    </recommendedName>
</protein>
<evidence type="ECO:0000313" key="3">
    <source>
        <dbReference type="Proteomes" id="UP001459277"/>
    </source>
</evidence>
<feature type="domain" description="Helitron helicase-like" evidence="1">
    <location>
        <begin position="117"/>
        <end position="262"/>
    </location>
</feature>
<comment type="caution">
    <text evidence="2">The sequence shown here is derived from an EMBL/GenBank/DDBJ whole genome shotgun (WGS) entry which is preliminary data.</text>
</comment>
<dbReference type="Pfam" id="PF14214">
    <property type="entry name" value="Helitron_like_N"/>
    <property type="match status" value="1"/>
</dbReference>
<keyword evidence="3" id="KW-1185">Reference proteome</keyword>
<name>A0AAW2D6X0_9ROSI</name>
<sequence length="445" mass="51488">MLDQCNQLVKYFRMVRDRFDESDIHNVRIRLIRSRNSGETQYDLPVTSEIAALIVGDFNIESSDRDIIVENQSLGLQCINGTHPSFMALQYPLLFSYGEDGYMLGIPYRNLNGSNSRKRESITMREYYSYRLQQRFHEGKTLLLDPITVGKRIVLPSSFSGSPRYMVQNYQDAMAICRWAGYPDLFLTFTCNRKWPEINHSLEFIEGMKYEDQPDIVARVFKIKLDELLHDLKHKSHFGRVIAIVYTIEFQKRGLSHAHILLFLDPKDKCPSPTDIDGIIMAKIPDPDEDPVANEAVKQFMMHGPCGSAKPKSPCMINDLLVKYQSHLNVEWCNRSRSVKYLFKYINKGSDRATIVVEENLPNIGSDGQETNIVVDETKAYLDCRYISASEACWRIFEFPIPFRYPPVERLNFHLEDEHPIIYPENTSLDNVLNIPGIEETKFTE</sequence>
<dbReference type="AlphaFoldDB" id="A0AAW2D6X0"/>
<dbReference type="InterPro" id="IPR025476">
    <property type="entry name" value="Helitron_helicase-like"/>
</dbReference>
<accession>A0AAW2D6X0</accession>
<evidence type="ECO:0000313" key="2">
    <source>
        <dbReference type="EMBL" id="KAL0004915.1"/>
    </source>
</evidence>
<dbReference type="Proteomes" id="UP001459277">
    <property type="component" value="Unassembled WGS sequence"/>
</dbReference>
<reference evidence="2 3" key="1">
    <citation type="submission" date="2024-01" db="EMBL/GenBank/DDBJ databases">
        <title>A telomere-to-telomere, gap-free genome of sweet tea (Lithocarpus litseifolius).</title>
        <authorList>
            <person name="Zhou J."/>
        </authorList>
    </citation>
    <scope>NUCLEOTIDE SEQUENCE [LARGE SCALE GENOMIC DNA]</scope>
    <source>
        <strain evidence="2">Zhou-2022a</strain>
        <tissue evidence="2">Leaf</tissue>
    </source>
</reference>
<gene>
    <name evidence="2" type="ORF">SO802_012476</name>
</gene>
<evidence type="ECO:0000259" key="1">
    <source>
        <dbReference type="Pfam" id="PF14214"/>
    </source>
</evidence>